<keyword evidence="4 9" id="KW-0963">Cytoplasm</keyword>
<feature type="domain" description="SIS" evidence="10">
    <location>
        <begin position="32"/>
        <end position="189"/>
    </location>
</feature>
<dbReference type="InterPro" id="IPR004515">
    <property type="entry name" value="Phosphoheptose_Isoase"/>
</dbReference>
<sequence>MSIIEERMAEHKAVLEKTFSVIPQIEQASKIMCDAVSQRKKIVFFGNGGSAADAQHLAAELMGRFQKEREPYPALALTVDTSVLTAIGNDYGYDVVFARQVRGIGNEGDVAIGFSTSGSSKNVVAALAVAKKMGMKVIGFTGENSGKMAPFCDVCISVPATVTARIQEMHIMIGHILCEIVEQSLIENN</sequence>
<comment type="caution">
    <text evidence="11">The sequence shown here is derived from an EMBL/GenBank/DDBJ whole genome shotgun (WGS) entry which is preliminary data.</text>
</comment>
<evidence type="ECO:0000313" key="12">
    <source>
        <dbReference type="Proteomes" id="UP000070160"/>
    </source>
</evidence>
<dbReference type="GO" id="GO:0008270">
    <property type="term" value="F:zinc ion binding"/>
    <property type="evidence" value="ECO:0007669"/>
    <property type="project" value="UniProtKB-UniRule"/>
</dbReference>
<feature type="binding site" evidence="9">
    <location>
        <position position="60"/>
    </location>
    <ligand>
        <name>Zn(2+)</name>
        <dbReference type="ChEBI" id="CHEBI:29105"/>
    </ligand>
</feature>
<keyword evidence="6 9" id="KW-0862">Zinc</keyword>
<feature type="binding site" evidence="9">
    <location>
        <position position="120"/>
    </location>
    <ligand>
        <name>substrate</name>
    </ligand>
</feature>
<dbReference type="Proteomes" id="UP000070160">
    <property type="component" value="Unassembled WGS sequence"/>
</dbReference>
<proteinExistence type="inferred from homology"/>
<evidence type="ECO:0000313" key="11">
    <source>
        <dbReference type="EMBL" id="KXB93025.1"/>
    </source>
</evidence>
<dbReference type="SUPFAM" id="SSF53697">
    <property type="entry name" value="SIS domain"/>
    <property type="match status" value="1"/>
</dbReference>
<comment type="pathway">
    <text evidence="9">Carbohydrate biosynthesis; D-glycero-D-manno-heptose 7-phosphate biosynthesis; D-glycero-alpha-D-manno-heptose 7-phosphate and D-glycero-beta-D-manno-heptose 7-phosphate from sedoheptulose 7-phosphate: step 1/1.</text>
</comment>
<dbReference type="InterPro" id="IPR050099">
    <property type="entry name" value="SIS_GmhA/DiaA_subfam"/>
</dbReference>
<dbReference type="GO" id="GO:0005975">
    <property type="term" value="P:carbohydrate metabolic process"/>
    <property type="evidence" value="ECO:0007669"/>
    <property type="project" value="UniProtKB-UniRule"/>
</dbReference>
<dbReference type="AlphaFoldDB" id="A0A134CLG4"/>
<dbReference type="Pfam" id="PF13580">
    <property type="entry name" value="SIS_2"/>
    <property type="match status" value="1"/>
</dbReference>
<keyword evidence="8 9" id="KW-0119">Carbohydrate metabolism</keyword>
<dbReference type="GO" id="GO:2001061">
    <property type="term" value="P:D-glycero-D-manno-heptose 7-phosphate biosynthetic process"/>
    <property type="evidence" value="ECO:0007669"/>
    <property type="project" value="UniProtKB-UniPathway"/>
</dbReference>
<dbReference type="GO" id="GO:0097367">
    <property type="term" value="F:carbohydrate derivative binding"/>
    <property type="evidence" value="ECO:0007669"/>
    <property type="project" value="InterPro"/>
</dbReference>
<protein>
    <recommendedName>
        <fullName evidence="9">Phosphoheptose isomerase</fullName>
        <ecNumber evidence="9">5.3.1.28</ecNumber>
    </recommendedName>
    <alternativeName>
        <fullName evidence="9">Sedoheptulose 7-phosphate isomerase</fullName>
    </alternativeName>
</protein>
<dbReference type="InterPro" id="IPR035461">
    <property type="entry name" value="GmhA/DiaA"/>
</dbReference>
<comment type="cofactor">
    <cofactor evidence="9">
        <name>Zn(2+)</name>
        <dbReference type="ChEBI" id="CHEBI:29105"/>
    </cofactor>
    <text evidence="9">Binds 1 zinc ion per subunit.</text>
</comment>
<evidence type="ECO:0000256" key="4">
    <source>
        <dbReference type="ARBA" id="ARBA00022490"/>
    </source>
</evidence>
<organism evidence="11 12">
    <name type="scientific">Megasphaera hutchinsoni</name>
    <dbReference type="NCBI Taxonomy" id="1588748"/>
    <lineage>
        <taxon>Bacteria</taxon>
        <taxon>Bacillati</taxon>
        <taxon>Bacillota</taxon>
        <taxon>Negativicutes</taxon>
        <taxon>Veillonellales</taxon>
        <taxon>Veillonellaceae</taxon>
        <taxon>Megasphaera</taxon>
    </lineage>
</organism>
<accession>A0A134CLG4</accession>
<dbReference type="GO" id="GO:0008968">
    <property type="term" value="F:D-sedoheptulose 7-phosphate isomerase activity"/>
    <property type="evidence" value="ECO:0007669"/>
    <property type="project" value="UniProtKB-UniRule"/>
</dbReference>
<evidence type="ECO:0000256" key="7">
    <source>
        <dbReference type="ARBA" id="ARBA00023235"/>
    </source>
</evidence>
<keyword evidence="12" id="KW-1185">Reference proteome</keyword>
<dbReference type="HAMAP" id="MF_00067">
    <property type="entry name" value="GmhA"/>
    <property type="match status" value="1"/>
</dbReference>
<comment type="catalytic activity">
    <reaction evidence="1 9">
        <text>2 D-sedoheptulose 7-phosphate = D-glycero-alpha-D-manno-heptose 7-phosphate + D-glycero-beta-D-manno-heptose 7-phosphate</text>
        <dbReference type="Rhea" id="RHEA:27489"/>
        <dbReference type="ChEBI" id="CHEBI:57483"/>
        <dbReference type="ChEBI" id="CHEBI:60203"/>
        <dbReference type="ChEBI" id="CHEBI:60204"/>
        <dbReference type="EC" id="5.3.1.28"/>
    </reaction>
</comment>
<evidence type="ECO:0000256" key="2">
    <source>
        <dbReference type="ARBA" id="ARBA00004496"/>
    </source>
</evidence>
<evidence type="ECO:0000256" key="1">
    <source>
        <dbReference type="ARBA" id="ARBA00000348"/>
    </source>
</evidence>
<feature type="binding site" evidence="9">
    <location>
        <begin position="89"/>
        <end position="90"/>
    </location>
    <ligand>
        <name>substrate</name>
    </ligand>
</feature>
<dbReference type="InterPro" id="IPR001347">
    <property type="entry name" value="SIS_dom"/>
</dbReference>
<keyword evidence="7 9" id="KW-0413">Isomerase</keyword>
<dbReference type="GO" id="GO:0005737">
    <property type="term" value="C:cytoplasm"/>
    <property type="evidence" value="ECO:0007669"/>
    <property type="project" value="UniProtKB-SubCell"/>
</dbReference>
<dbReference type="EMBL" id="LSDT01000003">
    <property type="protein sequence ID" value="KXB93025.1"/>
    <property type="molecule type" value="Genomic_DNA"/>
</dbReference>
<dbReference type="InterPro" id="IPR046348">
    <property type="entry name" value="SIS_dom_sf"/>
</dbReference>
<dbReference type="EC" id="5.3.1.28" evidence="9"/>
<feature type="binding site" evidence="9">
    <location>
        <begin position="47"/>
        <end position="49"/>
    </location>
    <ligand>
        <name>substrate</name>
    </ligand>
</feature>
<feature type="binding site" evidence="9">
    <location>
        <begin position="115"/>
        <end position="117"/>
    </location>
    <ligand>
        <name>substrate</name>
    </ligand>
</feature>
<dbReference type="UniPathway" id="UPA00041">
    <property type="reaction ID" value="UER00436"/>
</dbReference>
<keyword evidence="5 9" id="KW-0479">Metal-binding</keyword>
<dbReference type="PANTHER" id="PTHR30390">
    <property type="entry name" value="SEDOHEPTULOSE 7-PHOSPHATE ISOMERASE / DNAA INITIATOR-ASSOCIATING FACTOR FOR REPLICATION INITIATION"/>
    <property type="match status" value="1"/>
</dbReference>
<gene>
    <name evidence="9" type="primary">gmhA</name>
    <name evidence="11" type="ORF">HMPREF3182_00162</name>
</gene>
<feature type="binding site" evidence="9">
    <location>
        <position position="56"/>
    </location>
    <ligand>
        <name>Zn(2+)</name>
        <dbReference type="ChEBI" id="CHEBI:29105"/>
    </ligand>
</feature>
<evidence type="ECO:0000256" key="3">
    <source>
        <dbReference type="ARBA" id="ARBA00009894"/>
    </source>
</evidence>
<dbReference type="Gene3D" id="3.40.50.10490">
    <property type="entry name" value="Glucose-6-phosphate isomerase like protein, domain 1"/>
    <property type="match status" value="1"/>
</dbReference>
<reference evidence="12" key="1">
    <citation type="submission" date="2016-01" db="EMBL/GenBank/DDBJ databases">
        <authorList>
            <person name="Mitreva M."/>
            <person name="Pepin K.H."/>
            <person name="Mihindukulasuriya K.A."/>
            <person name="Fulton R."/>
            <person name="Fronick C."/>
            <person name="O'Laughlin M."/>
            <person name="Miner T."/>
            <person name="Herter B."/>
            <person name="Rosa B.A."/>
            <person name="Cordes M."/>
            <person name="Tomlinson C."/>
            <person name="Wollam A."/>
            <person name="Palsikar V.B."/>
            <person name="Mardis E.R."/>
            <person name="Wilson R.K."/>
        </authorList>
    </citation>
    <scope>NUCLEOTIDE SEQUENCE [LARGE SCALE GENOMIC DNA]</scope>
    <source>
        <strain evidence="12">KA00182</strain>
    </source>
</reference>
<feature type="binding site" evidence="9">
    <location>
        <position position="175"/>
    </location>
    <ligand>
        <name>Zn(2+)</name>
        <dbReference type="ChEBI" id="CHEBI:29105"/>
    </ligand>
</feature>
<evidence type="ECO:0000256" key="8">
    <source>
        <dbReference type="ARBA" id="ARBA00023277"/>
    </source>
</evidence>
<dbReference type="STRING" id="1588748.HMPREF3182_00162"/>
<comment type="miscellaneous">
    <text evidence="9">The reaction produces a racemic mixture of D-glycero-alpha-D-manno-heptose 7-phosphate and D-glycero-beta-D-manno-heptose 7-phosphate.</text>
</comment>
<dbReference type="PROSITE" id="PS51464">
    <property type="entry name" value="SIS"/>
    <property type="match status" value="1"/>
</dbReference>
<comment type="subcellular location">
    <subcellularLocation>
        <location evidence="2 9">Cytoplasm</location>
    </subcellularLocation>
</comment>
<dbReference type="CDD" id="cd05006">
    <property type="entry name" value="SIS_GmhA"/>
    <property type="match status" value="1"/>
</dbReference>
<evidence type="ECO:0000256" key="9">
    <source>
        <dbReference type="HAMAP-Rule" id="MF_00067"/>
    </source>
</evidence>
<comment type="similarity">
    <text evidence="3 9">Belongs to the SIS family. GmhA subfamily.</text>
</comment>
<dbReference type="PATRIC" id="fig|1588748.3.peg.156"/>
<dbReference type="PANTHER" id="PTHR30390:SF6">
    <property type="entry name" value="DNAA INITIATOR-ASSOCIATING PROTEIN DIAA"/>
    <property type="match status" value="1"/>
</dbReference>
<evidence type="ECO:0000256" key="6">
    <source>
        <dbReference type="ARBA" id="ARBA00022833"/>
    </source>
</evidence>
<feature type="binding site" evidence="9">
    <location>
        <position position="60"/>
    </location>
    <ligand>
        <name>substrate</name>
    </ligand>
</feature>
<name>A0A134CLG4_9FIRM</name>
<evidence type="ECO:0000256" key="5">
    <source>
        <dbReference type="ARBA" id="ARBA00022723"/>
    </source>
</evidence>
<feature type="binding site" evidence="9">
    <location>
        <position position="167"/>
    </location>
    <ligand>
        <name>substrate</name>
    </ligand>
</feature>
<comment type="function">
    <text evidence="9">Catalyzes the isomerization of sedoheptulose 7-phosphate in D-glycero-D-manno-heptose 7-phosphate.</text>
</comment>
<evidence type="ECO:0000259" key="10">
    <source>
        <dbReference type="PROSITE" id="PS51464"/>
    </source>
</evidence>
<dbReference type="RefSeq" id="WP_062484929.1">
    <property type="nucleotide sequence ID" value="NZ_KQ960926.1"/>
</dbReference>
<feature type="binding site" evidence="9">
    <location>
        <position position="167"/>
    </location>
    <ligand>
        <name>Zn(2+)</name>
        <dbReference type="ChEBI" id="CHEBI:29105"/>
    </ligand>
</feature>